<feature type="chain" id="PRO_5042543417" description="DUF4056 domain-containing protein" evidence="1">
    <location>
        <begin position="25"/>
        <end position="384"/>
    </location>
</feature>
<feature type="signal peptide" evidence="1">
    <location>
        <begin position="1"/>
        <end position="24"/>
    </location>
</feature>
<keyword evidence="3" id="KW-1185">Reference proteome</keyword>
<gene>
    <name evidence="2" type="ORF">M997_3304</name>
</gene>
<evidence type="ECO:0000313" key="3">
    <source>
        <dbReference type="Proteomes" id="UP000078250"/>
    </source>
</evidence>
<dbReference type="Proteomes" id="UP000078250">
    <property type="component" value="Unassembled WGS sequence"/>
</dbReference>
<dbReference type="PROSITE" id="PS51257">
    <property type="entry name" value="PROKAR_LIPOPROTEIN"/>
    <property type="match status" value="1"/>
</dbReference>
<dbReference type="EMBL" id="LXEV01000036">
    <property type="protein sequence ID" value="OAT44938.1"/>
    <property type="molecule type" value="Genomic_DNA"/>
</dbReference>
<evidence type="ECO:0000313" key="2">
    <source>
        <dbReference type="EMBL" id="OAT44938.1"/>
    </source>
</evidence>
<sequence length="384" mass="43737">MLRFFPFLKIIAFFLLLSGCTNVASVKPLSANLETETQEQAAQAWQVPAPLEAPNGLRPCCAFGYNLKVKALGIPIPFYRIDNVVESSTLGNHRYNDNFWLGTAAVFGIGSEKSGLIYSHKGGFIDIAHVRDTADYTYYLFTHIYPNLGKEWTLTLSDELAERKIYFKAFTPPEDKAQRYTLSAYLAARLGFRLAVWHEIAQWYGFRSVPGFSESISAFSPEDLYSNLIGARLALTLIVNGHATTLEHYNQSMQGIIPSALAQLEAQPRALTQQWFDVIDGQWWDSQQRIPEKFLVLKRDYNISDRRVPLLPFEENSAPHFLTLPSVYLGYNLKQLAEFQLWKTEHMEDLPIPKTYWSEADFTDLAEKALHTDSKISPKTTKFE</sequence>
<reference evidence="2 3" key="1">
    <citation type="submission" date="2016-04" db="EMBL/GenBank/DDBJ databases">
        <title>ATOL: Assembling a taxonomically balanced genome-scale reconstruction of the evolutionary history of the Enterobacteriaceae.</title>
        <authorList>
            <person name="Plunkett G.III."/>
            <person name="Neeno-Eckwall E.C."/>
            <person name="Glasner J.D."/>
            <person name="Perna N.T."/>
        </authorList>
    </citation>
    <scope>NUCLEOTIDE SEQUENCE [LARGE SCALE GENOMIC DNA]</scope>
    <source>
        <strain evidence="2 3">ATCC 700826</strain>
    </source>
</reference>
<accession>A0AAJ3LSF1</accession>
<comment type="caution">
    <text evidence="2">The sequence shown here is derived from an EMBL/GenBank/DDBJ whole genome shotgun (WGS) entry which is preliminary data.</text>
</comment>
<proteinExistence type="predicted"/>
<dbReference type="InterPro" id="IPR025130">
    <property type="entry name" value="DUF4056"/>
</dbReference>
<organism evidence="2 3">
    <name type="scientific">Proteus hauseri ATCC 700826</name>
    <dbReference type="NCBI Taxonomy" id="1354271"/>
    <lineage>
        <taxon>Bacteria</taxon>
        <taxon>Pseudomonadati</taxon>
        <taxon>Pseudomonadota</taxon>
        <taxon>Gammaproteobacteria</taxon>
        <taxon>Enterobacterales</taxon>
        <taxon>Morganellaceae</taxon>
        <taxon>Proteus</taxon>
    </lineage>
</organism>
<dbReference type="RefSeq" id="WP_064721202.1">
    <property type="nucleotide sequence ID" value="NZ_LXEV01000036.1"/>
</dbReference>
<protein>
    <recommendedName>
        <fullName evidence="4">DUF4056 domain-containing protein</fullName>
    </recommendedName>
</protein>
<dbReference type="AlphaFoldDB" id="A0AAJ3LSF1"/>
<evidence type="ECO:0008006" key="4">
    <source>
        <dbReference type="Google" id="ProtNLM"/>
    </source>
</evidence>
<keyword evidence="1" id="KW-0732">Signal</keyword>
<evidence type="ECO:0000256" key="1">
    <source>
        <dbReference type="SAM" id="SignalP"/>
    </source>
</evidence>
<dbReference type="Pfam" id="PF13265">
    <property type="entry name" value="DUF4056"/>
    <property type="match status" value="1"/>
</dbReference>
<name>A0AAJ3LSF1_PROHU</name>